<dbReference type="Proteomes" id="UP000199470">
    <property type="component" value="Unassembled WGS sequence"/>
</dbReference>
<dbReference type="STRING" id="758825.SAMN02982985_05271"/>
<dbReference type="PANTHER" id="PTHR35936:SF6">
    <property type="entry name" value="AMINO ACID ABC TRANSPORTER SUBSTRATE-BINDING PAAT FAMILY PROTEIN"/>
    <property type="match status" value="1"/>
</dbReference>
<dbReference type="PANTHER" id="PTHR35936">
    <property type="entry name" value="MEMBRANE-BOUND LYTIC MUREIN TRANSGLYCOSYLASE F"/>
    <property type="match status" value="1"/>
</dbReference>
<dbReference type="AlphaFoldDB" id="A0A1I4TM93"/>
<keyword evidence="1" id="KW-0732">Signal</keyword>
<proteinExistence type="predicted"/>
<protein>
    <submittedName>
        <fullName evidence="2">ABC-type amino acid transport substrate-binding protein</fullName>
    </submittedName>
</protein>
<keyword evidence="3" id="KW-1185">Reference proteome</keyword>
<evidence type="ECO:0000313" key="3">
    <source>
        <dbReference type="Proteomes" id="UP000199470"/>
    </source>
</evidence>
<evidence type="ECO:0000313" key="2">
    <source>
        <dbReference type="EMBL" id="SFM77864.1"/>
    </source>
</evidence>
<feature type="signal peptide" evidence="1">
    <location>
        <begin position="1"/>
        <end position="20"/>
    </location>
</feature>
<name>A0A1I4TM93_9BURK</name>
<dbReference type="SUPFAM" id="SSF53850">
    <property type="entry name" value="Periplasmic binding protein-like II"/>
    <property type="match status" value="1"/>
</dbReference>
<organism evidence="2 3">
    <name type="scientific">Rugamonas rubra</name>
    <dbReference type="NCBI Taxonomy" id="758825"/>
    <lineage>
        <taxon>Bacteria</taxon>
        <taxon>Pseudomonadati</taxon>
        <taxon>Pseudomonadota</taxon>
        <taxon>Betaproteobacteria</taxon>
        <taxon>Burkholderiales</taxon>
        <taxon>Oxalobacteraceae</taxon>
        <taxon>Telluria group</taxon>
        <taxon>Rugamonas</taxon>
    </lineage>
</organism>
<accession>A0A1I4TM93</accession>
<feature type="chain" id="PRO_5011773689" evidence="1">
    <location>
        <begin position="21"/>
        <end position="240"/>
    </location>
</feature>
<dbReference type="RefSeq" id="WP_093390664.1">
    <property type="nucleotide sequence ID" value="NZ_FOTW01000032.1"/>
</dbReference>
<dbReference type="Gene3D" id="3.40.190.10">
    <property type="entry name" value="Periplasmic binding protein-like II"/>
    <property type="match status" value="2"/>
</dbReference>
<dbReference type="EMBL" id="FOTW01000032">
    <property type="protein sequence ID" value="SFM77864.1"/>
    <property type="molecule type" value="Genomic_DNA"/>
</dbReference>
<reference evidence="2 3" key="1">
    <citation type="submission" date="2016-10" db="EMBL/GenBank/DDBJ databases">
        <authorList>
            <person name="de Groot N.N."/>
        </authorList>
    </citation>
    <scope>NUCLEOTIDE SEQUENCE [LARGE SCALE GENOMIC DNA]</scope>
    <source>
        <strain evidence="2 3">ATCC 43154</strain>
    </source>
</reference>
<dbReference type="OrthoDB" id="8885114at2"/>
<evidence type="ECO:0000256" key="1">
    <source>
        <dbReference type="SAM" id="SignalP"/>
    </source>
</evidence>
<sequence length="240" mass="26109">MNKRLAALLACSLLSLAARAAPAELVMLASTDQVMPVAAIKNGELGGGILRDLGEAIAKRLGRSARFVVVAGDKAGWALSKGKADGMCYLLPYWIDGDFDWSQPFLPDAELVASVPGAPPIPSLKALRGKAIGTVAAYRYPRVEQVLGQRFMRVDSETMEINLRRVVSGELQYALVSQIVLDYQLRMDKQLTLRPGLVFASFKAQCAFSRHSSVPFAEVDRVIKGLVKDGTVERILASYR</sequence>
<gene>
    <name evidence="2" type="ORF">SAMN02982985_05271</name>
</gene>